<comment type="caution">
    <text evidence="2">The sequence shown here is derived from an EMBL/GenBank/DDBJ whole genome shotgun (WGS) entry which is preliminary data.</text>
</comment>
<reference evidence="2" key="1">
    <citation type="submission" date="2012-11" db="EMBL/GenBank/DDBJ databases">
        <title>Dependencies among metagenomic species, viruses, plasmids and units of genetic variation.</title>
        <authorList>
            <person name="Nielsen H.B."/>
            <person name="Almeida M."/>
            <person name="Juncker A.S."/>
            <person name="Rasmussen S."/>
            <person name="Li J."/>
            <person name="Sunagawa S."/>
            <person name="Plichta D."/>
            <person name="Gautier L."/>
            <person name="Le Chatelier E."/>
            <person name="Peletier E."/>
            <person name="Bonde I."/>
            <person name="Nielsen T."/>
            <person name="Manichanh C."/>
            <person name="Arumugam M."/>
            <person name="Batto J."/>
            <person name="Santos M.B.Q.D."/>
            <person name="Blom N."/>
            <person name="Borruel N."/>
            <person name="Burgdorf K.S."/>
            <person name="Boumezbeur F."/>
            <person name="Casellas F."/>
            <person name="Dore J."/>
            <person name="Guarner F."/>
            <person name="Hansen T."/>
            <person name="Hildebrand F."/>
            <person name="Kaas R.S."/>
            <person name="Kennedy S."/>
            <person name="Kristiansen K."/>
            <person name="Kultima J.R."/>
            <person name="Leonard P."/>
            <person name="Levenez F."/>
            <person name="Lund O."/>
            <person name="Moumen B."/>
            <person name="Le Paslier D."/>
            <person name="Pons N."/>
            <person name="Pedersen O."/>
            <person name="Prifti E."/>
            <person name="Qin J."/>
            <person name="Raes J."/>
            <person name="Tap J."/>
            <person name="Tims S."/>
            <person name="Ussery D.W."/>
            <person name="Yamada T."/>
            <person name="MetaHit consortium"/>
            <person name="Renault P."/>
            <person name="Sicheritz-Ponten T."/>
            <person name="Bork P."/>
            <person name="Wang J."/>
            <person name="Brunak S."/>
            <person name="Ehrlich S.D."/>
        </authorList>
    </citation>
    <scope>NUCLEOTIDE SEQUENCE [LARGE SCALE GENOMIC DNA]</scope>
</reference>
<name>R5LUM5_9FIRM</name>
<feature type="transmembrane region" description="Helical" evidence="1">
    <location>
        <begin position="169"/>
        <end position="193"/>
    </location>
</feature>
<evidence type="ECO:0000256" key="1">
    <source>
        <dbReference type="SAM" id="Phobius"/>
    </source>
</evidence>
<sequence>MQHSNLIQIIRRQHLPRLVFPLIMIIVSVVFIISNPFKKALTPHMVDSLDAIDSLYENGEEYIKCTIDKMYYTGYDYVKGNKKKAGIYYTFYNGICYYIIYPTGSTDKGTPAIIDGATFPAKLHHSEPIYNALVKNVSEMVNFTEDGLKSVSCDLFINSYAYNTNYSRFMIIGFMIIALISLIFLVLLIIAAINPNYSSPVRTLKKYGDYKTLFAIAVTEYDTAVAVGRKNVFITDTFLIIITKTDTDIIPLENITWVYDYNEVYHKKGNTIMYHPLCIVTDIKKLYKIRHVSEKGIDSIVNTLLSRYPEIMTGCNN</sequence>
<dbReference type="Pfam" id="PF20456">
    <property type="entry name" value="DUF6709"/>
    <property type="match status" value="1"/>
</dbReference>
<dbReference type="InterPro" id="IPR046555">
    <property type="entry name" value="DUF6709"/>
</dbReference>
<dbReference type="AlphaFoldDB" id="R5LUM5"/>
<evidence type="ECO:0000313" key="2">
    <source>
        <dbReference type="EMBL" id="CCY76801.1"/>
    </source>
</evidence>
<proteinExistence type="predicted"/>
<organism evidence="2 3">
    <name type="scientific">Eshraghiella crossota CAG:259</name>
    <dbReference type="NCBI Taxonomy" id="1263062"/>
    <lineage>
        <taxon>Bacteria</taxon>
        <taxon>Bacillati</taxon>
        <taxon>Bacillota</taxon>
        <taxon>Clostridia</taxon>
        <taxon>Lachnospirales</taxon>
        <taxon>Lachnospiraceae</taxon>
        <taxon>Eshraghiella</taxon>
    </lineage>
</organism>
<gene>
    <name evidence="2" type="ORF">BN569_00432</name>
</gene>
<keyword evidence="1" id="KW-1133">Transmembrane helix</keyword>
<protein>
    <submittedName>
        <fullName evidence="2">Putative type IV pilin</fullName>
    </submittedName>
</protein>
<dbReference type="Proteomes" id="UP000018300">
    <property type="component" value="Unassembled WGS sequence"/>
</dbReference>
<keyword evidence="1" id="KW-0812">Transmembrane</keyword>
<keyword evidence="1" id="KW-0472">Membrane</keyword>
<accession>R5LUM5</accession>
<feature type="transmembrane region" description="Helical" evidence="1">
    <location>
        <begin position="18"/>
        <end position="37"/>
    </location>
</feature>
<evidence type="ECO:0000313" key="3">
    <source>
        <dbReference type="Proteomes" id="UP000018300"/>
    </source>
</evidence>
<dbReference type="EMBL" id="CAYU010000044">
    <property type="protein sequence ID" value="CCY76801.1"/>
    <property type="molecule type" value="Genomic_DNA"/>
</dbReference>